<protein>
    <submittedName>
        <fullName evidence="2">Uncharacterized protein</fullName>
    </submittedName>
</protein>
<accession>A0A0L9TY77</accession>
<evidence type="ECO:0000256" key="1">
    <source>
        <dbReference type="SAM" id="MobiDB-lite"/>
    </source>
</evidence>
<organism evidence="2 3">
    <name type="scientific">Phaseolus angularis</name>
    <name type="common">Azuki bean</name>
    <name type="synonym">Vigna angularis</name>
    <dbReference type="NCBI Taxonomy" id="3914"/>
    <lineage>
        <taxon>Eukaryota</taxon>
        <taxon>Viridiplantae</taxon>
        <taxon>Streptophyta</taxon>
        <taxon>Embryophyta</taxon>
        <taxon>Tracheophyta</taxon>
        <taxon>Spermatophyta</taxon>
        <taxon>Magnoliopsida</taxon>
        <taxon>eudicotyledons</taxon>
        <taxon>Gunneridae</taxon>
        <taxon>Pentapetalae</taxon>
        <taxon>rosids</taxon>
        <taxon>fabids</taxon>
        <taxon>Fabales</taxon>
        <taxon>Fabaceae</taxon>
        <taxon>Papilionoideae</taxon>
        <taxon>50 kb inversion clade</taxon>
        <taxon>NPAAA clade</taxon>
        <taxon>indigoferoid/millettioid clade</taxon>
        <taxon>Phaseoleae</taxon>
        <taxon>Vigna</taxon>
    </lineage>
</organism>
<dbReference type="Proteomes" id="UP000053144">
    <property type="component" value="Chromosome 2"/>
</dbReference>
<gene>
    <name evidence="2" type="ORF">LR48_Vigan02g129400</name>
</gene>
<feature type="compositionally biased region" description="Polar residues" evidence="1">
    <location>
        <begin position="53"/>
        <end position="65"/>
    </location>
</feature>
<evidence type="ECO:0000313" key="2">
    <source>
        <dbReference type="EMBL" id="KOM35144.1"/>
    </source>
</evidence>
<feature type="compositionally biased region" description="Basic and acidic residues" evidence="1">
    <location>
        <begin position="24"/>
        <end position="50"/>
    </location>
</feature>
<sequence length="129" mass="14363">MMREDASDFGNTEVDPNLGVSFAVKDEKDVSDHELENDTREPVSLQRDEDTYYYSTHTGTGQSPKKGNKKDVVGALGSEQVIHMVGGTIHWTSTQTNYPCFQPKVFFILILKPNTSLFSLSSLDVQTMA</sequence>
<dbReference type="EMBL" id="CM003372">
    <property type="protein sequence ID" value="KOM35144.1"/>
    <property type="molecule type" value="Genomic_DNA"/>
</dbReference>
<dbReference type="STRING" id="3914.A0A0L9TY77"/>
<dbReference type="AlphaFoldDB" id="A0A0L9TY77"/>
<feature type="region of interest" description="Disordered" evidence="1">
    <location>
        <begin position="1"/>
        <end position="72"/>
    </location>
</feature>
<proteinExistence type="predicted"/>
<evidence type="ECO:0000313" key="3">
    <source>
        <dbReference type="Proteomes" id="UP000053144"/>
    </source>
</evidence>
<dbReference type="Gramene" id="KOM35144">
    <property type="protein sequence ID" value="KOM35144"/>
    <property type="gene ID" value="LR48_Vigan02g129400"/>
</dbReference>
<name>A0A0L9TY77_PHAAN</name>
<reference evidence="3" key="1">
    <citation type="journal article" date="2015" name="Proc. Natl. Acad. Sci. U.S.A.">
        <title>Genome sequencing of adzuki bean (Vigna angularis) provides insight into high starch and low fat accumulation and domestication.</title>
        <authorList>
            <person name="Yang K."/>
            <person name="Tian Z."/>
            <person name="Chen C."/>
            <person name="Luo L."/>
            <person name="Zhao B."/>
            <person name="Wang Z."/>
            <person name="Yu L."/>
            <person name="Li Y."/>
            <person name="Sun Y."/>
            <person name="Li W."/>
            <person name="Chen Y."/>
            <person name="Li Y."/>
            <person name="Zhang Y."/>
            <person name="Ai D."/>
            <person name="Zhao J."/>
            <person name="Shang C."/>
            <person name="Ma Y."/>
            <person name="Wu B."/>
            <person name="Wang M."/>
            <person name="Gao L."/>
            <person name="Sun D."/>
            <person name="Zhang P."/>
            <person name="Guo F."/>
            <person name="Wang W."/>
            <person name="Li Y."/>
            <person name="Wang J."/>
            <person name="Varshney R.K."/>
            <person name="Wang J."/>
            <person name="Ling H.Q."/>
            <person name="Wan P."/>
        </authorList>
    </citation>
    <scope>NUCLEOTIDE SEQUENCE</scope>
    <source>
        <strain evidence="3">cv. Jingnong 6</strain>
    </source>
</reference>